<organism evidence="18 19">
    <name type="scientific">Microlunatus parietis</name>
    <dbReference type="NCBI Taxonomy" id="682979"/>
    <lineage>
        <taxon>Bacteria</taxon>
        <taxon>Bacillati</taxon>
        <taxon>Actinomycetota</taxon>
        <taxon>Actinomycetes</taxon>
        <taxon>Propionibacteriales</taxon>
        <taxon>Propionibacteriaceae</taxon>
        <taxon>Microlunatus</taxon>
    </lineage>
</organism>
<dbReference type="GO" id="GO:0008360">
    <property type="term" value="P:regulation of cell shape"/>
    <property type="evidence" value="ECO:0007669"/>
    <property type="project" value="UniProtKB-KW"/>
</dbReference>
<feature type="binding site" evidence="14">
    <location>
        <begin position="122"/>
        <end position="128"/>
    </location>
    <ligand>
        <name>ATP</name>
        <dbReference type="ChEBI" id="CHEBI:30616"/>
    </ligand>
</feature>
<keyword evidence="9 14" id="KW-0133">Cell shape</keyword>
<comment type="similarity">
    <text evidence="14">Belongs to the MurCDEF family.</text>
</comment>
<dbReference type="GO" id="GO:0009252">
    <property type="term" value="P:peptidoglycan biosynthetic process"/>
    <property type="evidence" value="ECO:0007669"/>
    <property type="project" value="UniProtKB-UniRule"/>
</dbReference>
<dbReference type="Pfam" id="PF08245">
    <property type="entry name" value="Mur_ligase_M"/>
    <property type="match status" value="1"/>
</dbReference>
<evidence type="ECO:0000313" key="19">
    <source>
        <dbReference type="Proteomes" id="UP000569914"/>
    </source>
</evidence>
<dbReference type="PANTHER" id="PTHR43445:SF3">
    <property type="entry name" value="UDP-N-ACETYLMURAMATE--L-ALANINE LIGASE"/>
    <property type="match status" value="1"/>
</dbReference>
<comment type="caution">
    <text evidence="18">The sequence shown here is derived from an EMBL/GenBank/DDBJ whole genome shotgun (WGS) entry which is preliminary data.</text>
</comment>
<comment type="pathway">
    <text evidence="2 14">Cell wall biogenesis; peptidoglycan biosynthesis.</text>
</comment>
<feature type="domain" description="Mur ligase C-terminal" evidence="16">
    <location>
        <begin position="333"/>
        <end position="464"/>
    </location>
</feature>
<keyword evidence="4 14" id="KW-0963">Cytoplasm</keyword>
<evidence type="ECO:0000256" key="11">
    <source>
        <dbReference type="ARBA" id="ARBA00023306"/>
    </source>
</evidence>
<dbReference type="SUPFAM" id="SSF51984">
    <property type="entry name" value="MurCD N-terminal domain"/>
    <property type="match status" value="1"/>
</dbReference>
<dbReference type="GO" id="GO:0005737">
    <property type="term" value="C:cytoplasm"/>
    <property type="evidence" value="ECO:0007669"/>
    <property type="project" value="UniProtKB-SubCell"/>
</dbReference>
<dbReference type="GO" id="GO:0071555">
    <property type="term" value="P:cell wall organization"/>
    <property type="evidence" value="ECO:0007669"/>
    <property type="project" value="UniProtKB-KW"/>
</dbReference>
<evidence type="ECO:0000256" key="14">
    <source>
        <dbReference type="HAMAP-Rule" id="MF_00046"/>
    </source>
</evidence>
<evidence type="ECO:0000256" key="5">
    <source>
        <dbReference type="ARBA" id="ARBA00022598"/>
    </source>
</evidence>
<evidence type="ECO:0000259" key="17">
    <source>
        <dbReference type="Pfam" id="PF08245"/>
    </source>
</evidence>
<feature type="domain" description="Mur ligase N-terminal catalytic" evidence="15">
    <location>
        <begin position="18"/>
        <end position="114"/>
    </location>
</feature>
<evidence type="ECO:0000256" key="13">
    <source>
        <dbReference type="ARBA" id="ARBA00047833"/>
    </source>
</evidence>
<dbReference type="Pfam" id="PF02875">
    <property type="entry name" value="Mur_ligase_C"/>
    <property type="match status" value="1"/>
</dbReference>
<dbReference type="GO" id="GO:0051301">
    <property type="term" value="P:cell division"/>
    <property type="evidence" value="ECO:0007669"/>
    <property type="project" value="UniProtKB-KW"/>
</dbReference>
<dbReference type="RefSeq" id="WP_179757471.1">
    <property type="nucleotide sequence ID" value="NZ_JACCBU010000001.1"/>
</dbReference>
<evidence type="ECO:0000256" key="3">
    <source>
        <dbReference type="ARBA" id="ARBA00012211"/>
    </source>
</evidence>
<dbReference type="Gene3D" id="3.40.50.720">
    <property type="entry name" value="NAD(P)-binding Rossmann-like Domain"/>
    <property type="match status" value="1"/>
</dbReference>
<keyword evidence="10 14" id="KW-0573">Peptidoglycan synthesis</keyword>
<dbReference type="InterPro" id="IPR004101">
    <property type="entry name" value="Mur_ligase_C"/>
</dbReference>
<evidence type="ECO:0000259" key="16">
    <source>
        <dbReference type="Pfam" id="PF02875"/>
    </source>
</evidence>
<accession>A0A7Y9IDM2</accession>
<dbReference type="GO" id="GO:0008763">
    <property type="term" value="F:UDP-N-acetylmuramate-L-alanine ligase activity"/>
    <property type="evidence" value="ECO:0007669"/>
    <property type="project" value="UniProtKB-UniRule"/>
</dbReference>
<keyword evidence="11 14" id="KW-0131">Cell cycle</keyword>
<evidence type="ECO:0000256" key="4">
    <source>
        <dbReference type="ARBA" id="ARBA00022490"/>
    </source>
</evidence>
<dbReference type="EMBL" id="JACCBU010000001">
    <property type="protein sequence ID" value="NYE74874.1"/>
    <property type="molecule type" value="Genomic_DNA"/>
</dbReference>
<dbReference type="PANTHER" id="PTHR43445">
    <property type="entry name" value="UDP-N-ACETYLMURAMATE--L-ALANINE LIGASE-RELATED"/>
    <property type="match status" value="1"/>
</dbReference>
<keyword evidence="19" id="KW-1185">Reference proteome</keyword>
<comment type="function">
    <text evidence="14">Cell wall formation.</text>
</comment>
<name>A0A7Y9IDM2_9ACTN</name>
<evidence type="ECO:0000259" key="15">
    <source>
        <dbReference type="Pfam" id="PF01225"/>
    </source>
</evidence>
<dbReference type="UniPathway" id="UPA00219"/>
<keyword evidence="8 14" id="KW-0067">ATP-binding</keyword>
<keyword evidence="6 14" id="KW-0132">Cell division</keyword>
<evidence type="ECO:0000256" key="1">
    <source>
        <dbReference type="ARBA" id="ARBA00004496"/>
    </source>
</evidence>
<comment type="subcellular location">
    <subcellularLocation>
        <location evidence="1 14">Cytoplasm</location>
    </subcellularLocation>
</comment>
<sequence>MGLITPRELVGVEELAPVHFIAIGGSGMNGIASAFLDLGYEVSGSDRQDSKYLRGLQERGARTYIGHAAEQLGNAKTVIASSAIRDDNPELVEARARGLRILHRSEALGALMLGRRGVAVAGTHGKTTTTAMIARVLTELGTDPSYLIGGAFLGSKTGGHIGTGEALVVEADESDGSFLQYPAEVAVVTNVDPDHLTNWGTAEAYADGFVRFATKPELKLLIVSADDPGAVELVKTLRESAARVPEIITFGTAPEADLRLTDLELTGTGSTFTLTDTRRGVGGPVRLAVPAKYNALNATATYAVATYFGGETAPDFSEGAVRAALGQFGGTHRRFELVGTVDGVRVYDDYSHHPTEVANMLGETARPAAGEGRVVACFQPHLYSRTRDFWREFAVALEQADEVIVMDVCGDREDPIDGITGALVSDAIRPGTANVTYQPVWDEAAPTVAAIARPGDVVVTIGCGDVTKVAPKIVDELRRRTAEAREA</sequence>
<dbReference type="InterPro" id="IPR013221">
    <property type="entry name" value="Mur_ligase_cen"/>
</dbReference>
<feature type="domain" description="Mur ligase central" evidence="17">
    <location>
        <begin position="120"/>
        <end position="305"/>
    </location>
</feature>
<dbReference type="SUPFAM" id="SSF53623">
    <property type="entry name" value="MurD-like peptide ligases, catalytic domain"/>
    <property type="match status" value="1"/>
</dbReference>
<keyword evidence="7 14" id="KW-0547">Nucleotide-binding</keyword>
<dbReference type="Pfam" id="PF01225">
    <property type="entry name" value="Mur_ligase"/>
    <property type="match status" value="1"/>
</dbReference>
<dbReference type="EC" id="6.3.2.8" evidence="3 14"/>
<evidence type="ECO:0000256" key="6">
    <source>
        <dbReference type="ARBA" id="ARBA00022618"/>
    </source>
</evidence>
<dbReference type="InterPro" id="IPR005758">
    <property type="entry name" value="UDP-N-AcMur_Ala_ligase_MurC"/>
</dbReference>
<dbReference type="InterPro" id="IPR000713">
    <property type="entry name" value="Mur_ligase_N"/>
</dbReference>
<comment type="catalytic activity">
    <reaction evidence="13 14">
        <text>UDP-N-acetyl-alpha-D-muramate + L-alanine + ATP = UDP-N-acetyl-alpha-D-muramoyl-L-alanine + ADP + phosphate + H(+)</text>
        <dbReference type="Rhea" id="RHEA:23372"/>
        <dbReference type="ChEBI" id="CHEBI:15378"/>
        <dbReference type="ChEBI" id="CHEBI:30616"/>
        <dbReference type="ChEBI" id="CHEBI:43474"/>
        <dbReference type="ChEBI" id="CHEBI:57972"/>
        <dbReference type="ChEBI" id="CHEBI:70757"/>
        <dbReference type="ChEBI" id="CHEBI:83898"/>
        <dbReference type="ChEBI" id="CHEBI:456216"/>
        <dbReference type="EC" id="6.3.2.8"/>
    </reaction>
</comment>
<dbReference type="InterPro" id="IPR036565">
    <property type="entry name" value="Mur-like_cat_sf"/>
</dbReference>
<dbReference type="Gene3D" id="3.40.1190.10">
    <property type="entry name" value="Mur-like, catalytic domain"/>
    <property type="match status" value="1"/>
</dbReference>
<evidence type="ECO:0000256" key="9">
    <source>
        <dbReference type="ARBA" id="ARBA00022960"/>
    </source>
</evidence>
<dbReference type="AlphaFoldDB" id="A0A7Y9IDM2"/>
<evidence type="ECO:0000256" key="2">
    <source>
        <dbReference type="ARBA" id="ARBA00004752"/>
    </source>
</evidence>
<proteinExistence type="inferred from homology"/>
<dbReference type="SUPFAM" id="SSF53244">
    <property type="entry name" value="MurD-like peptide ligases, peptide-binding domain"/>
    <property type="match status" value="1"/>
</dbReference>
<dbReference type="NCBIfam" id="TIGR01082">
    <property type="entry name" value="murC"/>
    <property type="match status" value="1"/>
</dbReference>
<reference evidence="18 19" key="1">
    <citation type="submission" date="2020-07" db="EMBL/GenBank/DDBJ databases">
        <title>Sequencing the genomes of 1000 actinobacteria strains.</title>
        <authorList>
            <person name="Klenk H.-P."/>
        </authorList>
    </citation>
    <scope>NUCLEOTIDE SEQUENCE [LARGE SCALE GENOMIC DNA]</scope>
    <source>
        <strain evidence="18 19">DSM 22083</strain>
    </source>
</reference>
<dbReference type="Proteomes" id="UP000569914">
    <property type="component" value="Unassembled WGS sequence"/>
</dbReference>
<dbReference type="InterPro" id="IPR036615">
    <property type="entry name" value="Mur_ligase_C_dom_sf"/>
</dbReference>
<dbReference type="HAMAP" id="MF_00046">
    <property type="entry name" value="MurC"/>
    <property type="match status" value="1"/>
</dbReference>
<dbReference type="InterPro" id="IPR050061">
    <property type="entry name" value="MurCDEF_pg_biosynth"/>
</dbReference>
<evidence type="ECO:0000313" key="18">
    <source>
        <dbReference type="EMBL" id="NYE74874.1"/>
    </source>
</evidence>
<dbReference type="GO" id="GO:0005524">
    <property type="term" value="F:ATP binding"/>
    <property type="evidence" value="ECO:0007669"/>
    <property type="project" value="UniProtKB-UniRule"/>
</dbReference>
<keyword evidence="12 14" id="KW-0961">Cell wall biogenesis/degradation</keyword>
<evidence type="ECO:0000256" key="12">
    <source>
        <dbReference type="ARBA" id="ARBA00023316"/>
    </source>
</evidence>
<protein>
    <recommendedName>
        <fullName evidence="3 14">UDP-N-acetylmuramate--L-alanine ligase</fullName>
        <ecNumber evidence="3 14">6.3.2.8</ecNumber>
    </recommendedName>
    <alternativeName>
        <fullName evidence="14">UDP-N-acetylmuramoyl-L-alanine synthetase</fullName>
    </alternativeName>
</protein>
<gene>
    <name evidence="14" type="primary">murC</name>
    <name evidence="18" type="ORF">BKA15_006203</name>
</gene>
<evidence type="ECO:0000256" key="10">
    <source>
        <dbReference type="ARBA" id="ARBA00022984"/>
    </source>
</evidence>
<evidence type="ECO:0000256" key="8">
    <source>
        <dbReference type="ARBA" id="ARBA00022840"/>
    </source>
</evidence>
<dbReference type="Gene3D" id="3.90.190.20">
    <property type="entry name" value="Mur ligase, C-terminal domain"/>
    <property type="match status" value="1"/>
</dbReference>
<keyword evidence="5 14" id="KW-0436">Ligase</keyword>
<evidence type="ECO:0000256" key="7">
    <source>
        <dbReference type="ARBA" id="ARBA00022741"/>
    </source>
</evidence>